<comment type="caution">
    <text evidence="1">The sequence shown here is derived from an EMBL/GenBank/DDBJ whole genome shotgun (WGS) entry which is preliminary data.</text>
</comment>
<evidence type="ECO:0000313" key="2">
    <source>
        <dbReference type="Proteomes" id="UP001449582"/>
    </source>
</evidence>
<accession>A0ABP9U659</accession>
<evidence type="ECO:0000313" key="1">
    <source>
        <dbReference type="EMBL" id="GAA5414820.1"/>
    </source>
</evidence>
<protein>
    <submittedName>
        <fullName evidence="1">Uncharacterized protein</fullName>
    </submittedName>
</protein>
<sequence length="203" mass="23963">MSAEIIRDRLKNKQERVNFMNAMSDVSWQIEEFFAVYTAKKQTKLNSLSWQNRYVRKSLKMLLNIQPLIESAKVTVLNNQKVINMIQEISNYSLSDEANIFEVTNLLVKHFILFPYIYVDLAEISELLKHPNETVSIEELKAKVLAKHLPKILNYGPNVYKTWQFVKSNTKVLNEFEKECDKSMEQFILNFLSPEELRKFKLH</sequence>
<gene>
    <name evidence="1" type="ORF">UREOM_5310</name>
</gene>
<name>A0ABP9U659_9BACT</name>
<organism evidence="1 2">
    <name type="scientific">Ureaplasma ceti</name>
    <dbReference type="NCBI Taxonomy" id="3119530"/>
    <lineage>
        <taxon>Bacteria</taxon>
        <taxon>Bacillati</taxon>
        <taxon>Mycoplasmatota</taxon>
        <taxon>Mycoplasmoidales</taxon>
        <taxon>Mycoplasmoidaceae</taxon>
        <taxon>Ureaplasma</taxon>
    </lineage>
</organism>
<dbReference type="RefSeq" id="WP_353289980.1">
    <property type="nucleotide sequence ID" value="NZ_BAABQM010000003.1"/>
</dbReference>
<proteinExistence type="predicted"/>
<reference evidence="1" key="1">
    <citation type="submission" date="2024-02" db="EMBL/GenBank/DDBJ databases">
        <title>Draft genome sequence of new strains in genus Ureaplasma.</title>
        <authorList>
            <person name="Nakajima Y."/>
            <person name="Segawa T."/>
        </authorList>
    </citation>
    <scope>NUCLEOTIDE SEQUENCE [LARGE SCALE GENOMIC DNA]</scope>
    <source>
        <strain evidence="1">OM1</strain>
    </source>
</reference>
<dbReference type="EMBL" id="BAABQM010000003">
    <property type="protein sequence ID" value="GAA5414820.1"/>
    <property type="molecule type" value="Genomic_DNA"/>
</dbReference>
<dbReference type="Proteomes" id="UP001449582">
    <property type="component" value="Unassembled WGS sequence"/>
</dbReference>
<keyword evidence="2" id="KW-1185">Reference proteome</keyword>